<feature type="compositionally biased region" description="Basic and acidic residues" evidence="2">
    <location>
        <begin position="284"/>
        <end position="294"/>
    </location>
</feature>
<comment type="caution">
    <text evidence="4">The sequence shown here is derived from an EMBL/GenBank/DDBJ whole genome shotgun (WGS) entry which is preliminary data.</text>
</comment>
<name>A0A4Q1BSV6_TREME</name>
<dbReference type="Gene3D" id="1.10.8.270">
    <property type="entry name" value="putative rabgap domain of human tbc1 domain family member 14 like domains"/>
    <property type="match status" value="1"/>
</dbReference>
<keyword evidence="1" id="KW-0343">GTPase activation</keyword>
<dbReference type="FunFam" id="1.10.472.80:FF:000077">
    <property type="entry name" value="TBC1 domain family member"/>
    <property type="match status" value="1"/>
</dbReference>
<keyword evidence="5" id="KW-1185">Reference proteome</keyword>
<feature type="compositionally biased region" description="Basic and acidic residues" evidence="2">
    <location>
        <begin position="140"/>
        <end position="159"/>
    </location>
</feature>
<dbReference type="Pfam" id="PF00566">
    <property type="entry name" value="RabGAP-TBC"/>
    <property type="match status" value="1"/>
</dbReference>
<reference evidence="4 5" key="1">
    <citation type="submission" date="2016-06" db="EMBL/GenBank/DDBJ databases">
        <title>Evolution of pathogenesis and genome organization in the Tremellales.</title>
        <authorList>
            <person name="Cuomo C."/>
            <person name="Litvintseva A."/>
            <person name="Heitman J."/>
            <person name="Chen Y."/>
            <person name="Sun S."/>
            <person name="Springer D."/>
            <person name="Dromer F."/>
            <person name="Young S."/>
            <person name="Zeng Q."/>
            <person name="Chapman S."/>
            <person name="Gujja S."/>
            <person name="Saif S."/>
            <person name="Birren B."/>
        </authorList>
    </citation>
    <scope>NUCLEOTIDE SEQUENCE [LARGE SCALE GENOMIC DNA]</scope>
    <source>
        <strain evidence="4 5">ATCC 28783</strain>
    </source>
</reference>
<dbReference type="Proteomes" id="UP000289152">
    <property type="component" value="Unassembled WGS sequence"/>
</dbReference>
<dbReference type="InParanoid" id="A0A4Q1BSV6"/>
<proteinExistence type="predicted"/>
<evidence type="ECO:0000256" key="2">
    <source>
        <dbReference type="SAM" id="MobiDB-lite"/>
    </source>
</evidence>
<accession>A0A4Q1BSV6</accession>
<feature type="compositionally biased region" description="Polar residues" evidence="2">
    <location>
        <begin position="901"/>
        <end position="911"/>
    </location>
</feature>
<evidence type="ECO:0000259" key="3">
    <source>
        <dbReference type="PROSITE" id="PS50086"/>
    </source>
</evidence>
<evidence type="ECO:0000256" key="1">
    <source>
        <dbReference type="ARBA" id="ARBA00022468"/>
    </source>
</evidence>
<dbReference type="SMART" id="SM00164">
    <property type="entry name" value="TBC"/>
    <property type="match status" value="1"/>
</dbReference>
<feature type="compositionally biased region" description="Low complexity" evidence="2">
    <location>
        <begin position="298"/>
        <end position="312"/>
    </location>
</feature>
<protein>
    <recommendedName>
        <fullName evidence="3">Rab-GAP TBC domain-containing protein</fullName>
    </recommendedName>
</protein>
<gene>
    <name evidence="4" type="ORF">M231_01697</name>
</gene>
<dbReference type="PANTHER" id="PTHR22957:SF502">
    <property type="entry name" value="SMALL G PROTEIN SIGNALING MODULATOR 2-RELATED"/>
    <property type="match status" value="1"/>
</dbReference>
<dbReference type="InterPro" id="IPR035969">
    <property type="entry name" value="Rab-GAP_TBC_sf"/>
</dbReference>
<dbReference type="FunCoup" id="A0A4Q1BSV6">
    <property type="interactions" value="213"/>
</dbReference>
<dbReference type="InterPro" id="IPR000195">
    <property type="entry name" value="Rab-GAP-TBC_dom"/>
</dbReference>
<organism evidence="4 5">
    <name type="scientific">Tremella mesenterica</name>
    <name type="common">Jelly fungus</name>
    <dbReference type="NCBI Taxonomy" id="5217"/>
    <lineage>
        <taxon>Eukaryota</taxon>
        <taxon>Fungi</taxon>
        <taxon>Dikarya</taxon>
        <taxon>Basidiomycota</taxon>
        <taxon>Agaricomycotina</taxon>
        <taxon>Tremellomycetes</taxon>
        <taxon>Tremellales</taxon>
        <taxon>Tremellaceae</taxon>
        <taxon>Tremella</taxon>
    </lineage>
</organism>
<feature type="region of interest" description="Disordered" evidence="2">
    <location>
        <begin position="140"/>
        <end position="161"/>
    </location>
</feature>
<feature type="domain" description="Rab-GAP TBC" evidence="3">
    <location>
        <begin position="511"/>
        <end position="768"/>
    </location>
</feature>
<dbReference type="AlphaFoldDB" id="A0A4Q1BSV6"/>
<feature type="compositionally biased region" description="Polar residues" evidence="2">
    <location>
        <begin position="46"/>
        <end position="66"/>
    </location>
</feature>
<feature type="compositionally biased region" description="Polar residues" evidence="2">
    <location>
        <begin position="28"/>
        <end position="38"/>
    </location>
</feature>
<feature type="region of interest" description="Disordered" evidence="2">
    <location>
        <begin position="890"/>
        <end position="914"/>
    </location>
</feature>
<evidence type="ECO:0000313" key="5">
    <source>
        <dbReference type="Proteomes" id="UP000289152"/>
    </source>
</evidence>
<dbReference type="PROSITE" id="PS50086">
    <property type="entry name" value="TBC_RABGAP"/>
    <property type="match status" value="1"/>
</dbReference>
<dbReference type="VEuPathDB" id="FungiDB:TREMEDRAFT_70187"/>
<dbReference type="EMBL" id="SDIL01000012">
    <property type="protein sequence ID" value="RXK41066.1"/>
    <property type="molecule type" value="Genomic_DNA"/>
</dbReference>
<evidence type="ECO:0000313" key="4">
    <source>
        <dbReference type="EMBL" id="RXK41066.1"/>
    </source>
</evidence>
<dbReference type="SUPFAM" id="SSF47923">
    <property type="entry name" value="Ypt/Rab-GAP domain of gyp1p"/>
    <property type="match status" value="2"/>
</dbReference>
<dbReference type="GO" id="GO:0005096">
    <property type="term" value="F:GTPase activator activity"/>
    <property type="evidence" value="ECO:0007669"/>
    <property type="project" value="UniProtKB-KW"/>
</dbReference>
<feature type="region of interest" description="Disordered" evidence="2">
    <location>
        <begin position="284"/>
        <end position="335"/>
    </location>
</feature>
<dbReference type="OrthoDB" id="10264062at2759"/>
<dbReference type="PANTHER" id="PTHR22957">
    <property type="entry name" value="TBC1 DOMAIN FAMILY MEMBER GTPASE-ACTIVATING PROTEIN"/>
    <property type="match status" value="1"/>
</dbReference>
<dbReference type="Gene3D" id="1.10.472.80">
    <property type="entry name" value="Ypt/Rab-GAP domain of gyp1p, domain 3"/>
    <property type="match status" value="1"/>
</dbReference>
<dbReference type="STRING" id="5217.A0A4Q1BSV6"/>
<feature type="region of interest" description="Disordered" evidence="2">
    <location>
        <begin position="28"/>
        <end position="66"/>
    </location>
</feature>
<sequence>MTGAPAETIPTASFDDASLLSMSSLSIQNAAPSPTSSKDGYEHLSAPSTASHPATPLNSSQIFSHSSPTDKKARLLYCRSHVSIHPTSHRNDDISGYLAIVQTDSPVSAPLPESTGSLKPPNGAILIVWVPNELLEQMNEQDRESYKRVDENSGKGTSEREEDGFVFISLPPPRGEKYAFSIPLSDVYSILVYPPSLSHWHGSATLNLIGGVSLPTLYFHDDESPLLLSPPSPNSPDGPIPRSQWGFPPFLALLKSNASLLRSRLIASGQSRGAELWLVNPTKSDREVHEHAVEDSVPPRSTSRSSPTTSPPDVQQAPYPPKPFFPNPSVLSQNTPKQTLLTGLSTLTNLSRKTAQQLLSHPLAQPMVPHLPPIVQNFVNASGEWERSGRSSTKAAGGGDVANEFEAARLYLARWARVVAEEGERARRNEVTRHADLAQSVRVGSEDLASSLGVFSLLTSPNSKRPIPHPTRMPHQPITAKEWDLFAAQRRDELWVRREIFRRGLPSASEVGNEHVRREGWEVLLGVVPWSVGGLGGGEAGQPKRRQERHELLEKKRNEYRLLKKRWQEEADARRTDSWKDEWHRIDVDCRRTDRQQAIYAVPASAVVQGEGDTGSGEPRRFWEDGAEETAGDQAGQATLNPHIAALRTILMTYHTYRPELGYVQGMSDLLSPTYVVFGANEADAFWGLVGIMQMLESNFLRDQSGMKHKLSTLQQLIRVMDPELYTHLERTDSLNLFFCFRWILIAFKREFSFDVVIKLWDILWTNYYSNDFVLFVALAILQSHRDVIIRYLTEFDEVLKYANDLSGTIDLVTTLAQAEVLFLAFRGLVEDTDHDNALDELGESTLRRRRLSAGSASSLASRGTPARTIISDDLRQCLVGWKDTGSGLSGEMSPQMVSPGVTSHQATTREGVSENVRGLSISSVPIGYA</sequence>